<feature type="transmembrane region" description="Helical" evidence="6">
    <location>
        <begin position="107"/>
        <end position="132"/>
    </location>
</feature>
<evidence type="ECO:0000313" key="7">
    <source>
        <dbReference type="EMBL" id="SEE40546.1"/>
    </source>
</evidence>
<evidence type="ECO:0000256" key="2">
    <source>
        <dbReference type="ARBA" id="ARBA00022692"/>
    </source>
</evidence>
<protein>
    <submittedName>
        <fullName evidence="7">Interferon-induced transmembrane protein</fullName>
    </submittedName>
</protein>
<dbReference type="InterPro" id="IPR007593">
    <property type="entry name" value="CD225/Dispanin_fam"/>
</dbReference>
<keyword evidence="3 6" id="KW-1133">Transmembrane helix</keyword>
<dbReference type="GO" id="GO:0016020">
    <property type="term" value="C:membrane"/>
    <property type="evidence" value="ECO:0007669"/>
    <property type="project" value="UniProtKB-SubCell"/>
</dbReference>
<dbReference type="Pfam" id="PF04505">
    <property type="entry name" value="CD225"/>
    <property type="match status" value="1"/>
</dbReference>
<proteinExistence type="predicted"/>
<keyword evidence="4 6" id="KW-0472">Membrane</keyword>
<feature type="region of interest" description="Disordered" evidence="5">
    <location>
        <begin position="1"/>
        <end position="52"/>
    </location>
</feature>
<accession>A0A1H5IJZ1</accession>
<evidence type="ECO:0000256" key="5">
    <source>
        <dbReference type="SAM" id="MobiDB-lite"/>
    </source>
</evidence>
<keyword evidence="2 6" id="KW-0812">Transmembrane</keyword>
<feature type="compositionally biased region" description="Low complexity" evidence="5">
    <location>
        <begin position="27"/>
        <end position="47"/>
    </location>
</feature>
<evidence type="ECO:0000256" key="1">
    <source>
        <dbReference type="ARBA" id="ARBA00004370"/>
    </source>
</evidence>
<evidence type="ECO:0000256" key="6">
    <source>
        <dbReference type="SAM" id="Phobius"/>
    </source>
</evidence>
<evidence type="ECO:0000256" key="3">
    <source>
        <dbReference type="ARBA" id="ARBA00022989"/>
    </source>
</evidence>
<name>A0A1H5IJZ1_RHOJO</name>
<evidence type="ECO:0000256" key="4">
    <source>
        <dbReference type="ARBA" id="ARBA00023136"/>
    </source>
</evidence>
<sequence length="139" mass="15107">MFMTESPNNPESSSNPVPPTPGDTGAYGYQYPSQPQHPQQSQPYPGQYGPPPLPPSNAGWAVAAVLFFWPLAFAAFNHVHDVYPKWAMGDYPGAQYASDRAKALGKIALWIWVALIVVFVIGYAILIVALVANSNTSSW</sequence>
<feature type="compositionally biased region" description="Low complexity" evidence="5">
    <location>
        <begin position="1"/>
        <end position="15"/>
    </location>
</feature>
<feature type="transmembrane region" description="Helical" evidence="6">
    <location>
        <begin position="58"/>
        <end position="76"/>
    </location>
</feature>
<evidence type="ECO:0000313" key="8">
    <source>
        <dbReference type="Proteomes" id="UP000183407"/>
    </source>
</evidence>
<dbReference type="Proteomes" id="UP000183407">
    <property type="component" value="Unassembled WGS sequence"/>
</dbReference>
<gene>
    <name evidence="7" type="ORF">SAMN04490220_7695</name>
</gene>
<reference evidence="8" key="1">
    <citation type="submission" date="2016-10" db="EMBL/GenBank/DDBJ databases">
        <authorList>
            <person name="Varghese N."/>
        </authorList>
    </citation>
    <scope>NUCLEOTIDE SEQUENCE [LARGE SCALE GENOMIC DNA]</scope>
    <source>
        <strain evidence="8">DSM 44719</strain>
    </source>
</reference>
<comment type="subcellular location">
    <subcellularLocation>
        <location evidence="1">Membrane</location>
    </subcellularLocation>
</comment>
<dbReference type="EMBL" id="FNTL01000004">
    <property type="protein sequence ID" value="SEE40546.1"/>
    <property type="molecule type" value="Genomic_DNA"/>
</dbReference>
<organism evidence="7 8">
    <name type="scientific">Rhodococcus jostii</name>
    <dbReference type="NCBI Taxonomy" id="132919"/>
    <lineage>
        <taxon>Bacteria</taxon>
        <taxon>Bacillati</taxon>
        <taxon>Actinomycetota</taxon>
        <taxon>Actinomycetes</taxon>
        <taxon>Mycobacteriales</taxon>
        <taxon>Nocardiaceae</taxon>
        <taxon>Rhodococcus</taxon>
    </lineage>
</organism>
<dbReference type="AlphaFoldDB" id="A0A1H5IJZ1"/>